<accession>A0A9Q3W3A4</accession>
<dbReference type="InterPro" id="IPR000595">
    <property type="entry name" value="cNMP-bd_dom"/>
</dbReference>
<dbReference type="InterPro" id="IPR014710">
    <property type="entry name" value="RmlC-like_jellyroll"/>
</dbReference>
<dbReference type="Proteomes" id="UP001107961">
    <property type="component" value="Unassembled WGS sequence"/>
</dbReference>
<dbReference type="InterPro" id="IPR018490">
    <property type="entry name" value="cNMP-bd_dom_sf"/>
</dbReference>
<dbReference type="RefSeq" id="WP_080530829.1">
    <property type="nucleotide sequence ID" value="NZ_CBDDTQ010000001.1"/>
</dbReference>
<dbReference type="EMBL" id="JAJVKT010000003">
    <property type="protein sequence ID" value="MCE7507756.1"/>
    <property type="molecule type" value="Genomic_DNA"/>
</dbReference>
<dbReference type="PROSITE" id="PS50042">
    <property type="entry name" value="CNMP_BINDING_3"/>
    <property type="match status" value="1"/>
</dbReference>
<evidence type="ECO:0000313" key="2">
    <source>
        <dbReference type="EMBL" id="MCE7507756.1"/>
    </source>
</evidence>
<organism evidence="2 3">
    <name type="scientific">Alloalcanivorax xenomutans</name>
    <dbReference type="NCBI Taxonomy" id="1094342"/>
    <lineage>
        <taxon>Bacteria</taxon>
        <taxon>Pseudomonadati</taxon>
        <taxon>Pseudomonadota</taxon>
        <taxon>Gammaproteobacteria</taxon>
        <taxon>Oceanospirillales</taxon>
        <taxon>Alcanivoracaceae</taxon>
        <taxon>Alloalcanivorax</taxon>
    </lineage>
</organism>
<dbReference type="KEGG" id="axe:P40_08660"/>
<dbReference type="AlphaFoldDB" id="A0A9Q3W3A4"/>
<sequence>MKQAEWQRSQQARVESLLSGVPFFNEVSRDDADQRALLLAGTRILEAAPGEVVIRAGAEASGLYFLLRGELWVLGEGTPPPVVYRVSPGEVFGALSLLLATPRSATLKVAEKVAEEDQAKPAVLARLSFADFDEPRVALFSLATRLALFHMLVHQIRWAVEVQRLAAPDAELEAALRKIPVYQGEKGTAQELAALREQARALAALLCRWNDHPRAGPAMT</sequence>
<dbReference type="SUPFAM" id="SSF51206">
    <property type="entry name" value="cAMP-binding domain-like"/>
    <property type="match status" value="1"/>
</dbReference>
<feature type="domain" description="Cyclic nucleotide-binding" evidence="1">
    <location>
        <begin position="23"/>
        <end position="109"/>
    </location>
</feature>
<dbReference type="PROSITE" id="PS00888">
    <property type="entry name" value="CNMP_BINDING_1"/>
    <property type="match status" value="1"/>
</dbReference>
<evidence type="ECO:0000259" key="1">
    <source>
        <dbReference type="PROSITE" id="PS50042"/>
    </source>
</evidence>
<protein>
    <submittedName>
        <fullName evidence="2">Cyclic nucleotide-binding domain-containing protein</fullName>
    </submittedName>
</protein>
<proteinExistence type="predicted"/>
<reference evidence="2" key="1">
    <citation type="submission" date="2022-01" db="EMBL/GenBank/DDBJ databases">
        <authorList>
            <person name="Karlyshev A.V."/>
            <person name="Jaspars M."/>
        </authorList>
    </citation>
    <scope>NUCLEOTIDE SEQUENCE</scope>
    <source>
        <strain evidence="2">AGSA3-2</strain>
    </source>
</reference>
<dbReference type="InterPro" id="IPR018488">
    <property type="entry name" value="cNMP-bd_CS"/>
</dbReference>
<dbReference type="Gene3D" id="2.60.120.10">
    <property type="entry name" value="Jelly Rolls"/>
    <property type="match status" value="1"/>
</dbReference>
<keyword evidence="3" id="KW-1185">Reference proteome</keyword>
<evidence type="ECO:0000313" key="3">
    <source>
        <dbReference type="Proteomes" id="UP001107961"/>
    </source>
</evidence>
<dbReference type="Pfam" id="PF00027">
    <property type="entry name" value="cNMP_binding"/>
    <property type="match status" value="1"/>
</dbReference>
<name>A0A9Q3W3A4_9GAMM</name>
<dbReference type="CDD" id="cd00038">
    <property type="entry name" value="CAP_ED"/>
    <property type="match status" value="1"/>
</dbReference>
<comment type="caution">
    <text evidence="2">The sequence shown here is derived from an EMBL/GenBank/DDBJ whole genome shotgun (WGS) entry which is preliminary data.</text>
</comment>
<gene>
    <name evidence="2" type="ORF">LZG35_03850</name>
</gene>